<dbReference type="AlphaFoldDB" id="A0A7W9B4P8"/>
<proteinExistence type="predicted"/>
<dbReference type="Proteomes" id="UP000537161">
    <property type="component" value="Unassembled WGS sequence"/>
</dbReference>
<feature type="region of interest" description="Disordered" evidence="1">
    <location>
        <begin position="130"/>
        <end position="149"/>
    </location>
</feature>
<evidence type="ECO:0000313" key="3">
    <source>
        <dbReference type="EMBL" id="MBB5706235.1"/>
    </source>
</evidence>
<evidence type="ECO:0000256" key="2">
    <source>
        <dbReference type="SAM" id="SignalP"/>
    </source>
</evidence>
<accession>A0A7W9B4P8</accession>
<comment type="caution">
    <text evidence="3">The sequence shown here is derived from an EMBL/GenBank/DDBJ whole genome shotgun (WGS) entry which is preliminary data.</text>
</comment>
<sequence length="149" mass="15276">MTRTILMAASALALLATGPAAAMQTQTDAAESAAAPVDDAASAQPEGKPLPDGTTPEERANTARLNAEQAASAKAENIAYDQQVQSVAREDAAAQAAYAEETAAYEAEKARVAAMSAEERMKWEADVAACKAGDTSRCAQPSAPTPPKP</sequence>
<feature type="chain" id="PRO_5030574365" evidence="2">
    <location>
        <begin position="23"/>
        <end position="149"/>
    </location>
</feature>
<name>A0A7W9B4P8_9SPHN</name>
<dbReference type="RefSeq" id="WP_184096977.1">
    <property type="nucleotide sequence ID" value="NZ_JACIJH010000003.1"/>
</dbReference>
<dbReference type="EMBL" id="JACIJH010000003">
    <property type="protein sequence ID" value="MBB5706235.1"/>
    <property type="molecule type" value="Genomic_DNA"/>
</dbReference>
<keyword evidence="2" id="KW-0732">Signal</keyword>
<organism evidence="3 4">
    <name type="scientific">Sphingopyxis panaciterrulae</name>
    <dbReference type="NCBI Taxonomy" id="462372"/>
    <lineage>
        <taxon>Bacteria</taxon>
        <taxon>Pseudomonadati</taxon>
        <taxon>Pseudomonadota</taxon>
        <taxon>Alphaproteobacteria</taxon>
        <taxon>Sphingomonadales</taxon>
        <taxon>Sphingomonadaceae</taxon>
        <taxon>Sphingopyxis</taxon>
    </lineage>
</organism>
<evidence type="ECO:0000256" key="1">
    <source>
        <dbReference type="SAM" id="MobiDB-lite"/>
    </source>
</evidence>
<reference evidence="3 4" key="1">
    <citation type="submission" date="2020-08" db="EMBL/GenBank/DDBJ databases">
        <title>Genomic Encyclopedia of Type Strains, Phase IV (KMG-IV): sequencing the most valuable type-strain genomes for metagenomic binning, comparative biology and taxonomic classification.</title>
        <authorList>
            <person name="Goeker M."/>
        </authorList>
    </citation>
    <scope>NUCLEOTIDE SEQUENCE [LARGE SCALE GENOMIC DNA]</scope>
    <source>
        <strain evidence="3 4">DSM 27163</strain>
    </source>
</reference>
<protein>
    <submittedName>
        <fullName evidence="3">Type IV secretory pathway VirB10-like protein</fullName>
    </submittedName>
</protein>
<feature type="region of interest" description="Disordered" evidence="1">
    <location>
        <begin position="20"/>
        <end position="71"/>
    </location>
</feature>
<feature type="compositionally biased region" description="Low complexity" evidence="1">
    <location>
        <begin position="20"/>
        <end position="43"/>
    </location>
</feature>
<feature type="signal peptide" evidence="2">
    <location>
        <begin position="1"/>
        <end position="22"/>
    </location>
</feature>
<keyword evidence="4" id="KW-1185">Reference proteome</keyword>
<evidence type="ECO:0000313" key="4">
    <source>
        <dbReference type="Proteomes" id="UP000537161"/>
    </source>
</evidence>
<gene>
    <name evidence="3" type="ORF">FHR21_001579</name>
</gene>